<keyword evidence="1" id="KW-0812">Transmembrane</keyword>
<evidence type="ECO:0000256" key="1">
    <source>
        <dbReference type="SAM" id="Phobius"/>
    </source>
</evidence>
<feature type="non-terminal residue" evidence="2">
    <location>
        <position position="174"/>
    </location>
</feature>
<keyword evidence="1" id="KW-1133">Transmembrane helix</keyword>
<keyword evidence="1" id="KW-0472">Membrane</keyword>
<sequence>MDIHRATQLPNPLSTLGYEYYTQRTYVRTSKRKSARYPTPLLSTKGPFTRLRMRHACLSPTKCFPELLRQQPTPATPVAKPSRPQPTAGRVDLLPSHTTLPFSFPRVSEWRVAHSPCCFGLQIRLARLGWVGKGTGIKQMWTRGERERRRIVGLAEIGLGGFSLTGLVRGYLCL</sequence>
<reference evidence="3" key="2">
    <citation type="journal article" date="2013" name="PLoS Genet.">
        <title>Comparative genome structure, secondary metabolite, and effector coding capacity across Cochliobolus pathogens.</title>
        <authorList>
            <person name="Condon B.J."/>
            <person name="Leng Y."/>
            <person name="Wu D."/>
            <person name="Bushley K.E."/>
            <person name="Ohm R.A."/>
            <person name="Otillar R."/>
            <person name="Martin J."/>
            <person name="Schackwitz W."/>
            <person name="Grimwood J."/>
            <person name="MohdZainudin N."/>
            <person name="Xue C."/>
            <person name="Wang R."/>
            <person name="Manning V.A."/>
            <person name="Dhillon B."/>
            <person name="Tu Z.J."/>
            <person name="Steffenson B.J."/>
            <person name="Salamov A."/>
            <person name="Sun H."/>
            <person name="Lowry S."/>
            <person name="LaButti K."/>
            <person name="Han J."/>
            <person name="Copeland A."/>
            <person name="Lindquist E."/>
            <person name="Barry K."/>
            <person name="Schmutz J."/>
            <person name="Baker S.E."/>
            <person name="Ciuffetti L.M."/>
            <person name="Grigoriev I.V."/>
            <person name="Zhong S."/>
            <person name="Turgeon B.G."/>
        </authorList>
    </citation>
    <scope>NUCLEOTIDE SEQUENCE [LARGE SCALE GENOMIC DNA]</scope>
    <source>
        <strain evidence="3">ND90Pr / ATCC 201652</strain>
    </source>
</reference>
<proteinExistence type="predicted"/>
<name>M2QXC9_COCSN</name>
<organism evidence="2 3">
    <name type="scientific">Cochliobolus sativus (strain ND90Pr / ATCC 201652)</name>
    <name type="common">Common root rot and spot blotch fungus</name>
    <name type="synonym">Bipolaris sorokiniana</name>
    <dbReference type="NCBI Taxonomy" id="665912"/>
    <lineage>
        <taxon>Eukaryota</taxon>
        <taxon>Fungi</taxon>
        <taxon>Dikarya</taxon>
        <taxon>Ascomycota</taxon>
        <taxon>Pezizomycotina</taxon>
        <taxon>Dothideomycetes</taxon>
        <taxon>Pleosporomycetidae</taxon>
        <taxon>Pleosporales</taxon>
        <taxon>Pleosporineae</taxon>
        <taxon>Pleosporaceae</taxon>
        <taxon>Bipolaris</taxon>
    </lineage>
</organism>
<protein>
    <submittedName>
        <fullName evidence="2">Uncharacterized protein</fullName>
    </submittedName>
</protein>
<gene>
    <name evidence="2" type="ORF">COCSADRAFT_40883</name>
</gene>
<dbReference type="RefSeq" id="XP_007704511.1">
    <property type="nucleotide sequence ID" value="XM_007706321.1"/>
</dbReference>
<feature type="transmembrane region" description="Helical" evidence="1">
    <location>
        <begin position="151"/>
        <end position="172"/>
    </location>
</feature>
<keyword evidence="3" id="KW-1185">Reference proteome</keyword>
<evidence type="ECO:0000313" key="2">
    <source>
        <dbReference type="EMBL" id="EMD59719.1"/>
    </source>
</evidence>
<accession>M2QXC9</accession>
<evidence type="ECO:0000313" key="3">
    <source>
        <dbReference type="Proteomes" id="UP000016934"/>
    </source>
</evidence>
<dbReference type="GeneID" id="19139858"/>
<dbReference type="AlphaFoldDB" id="M2QXC9"/>
<reference evidence="2 3" key="1">
    <citation type="journal article" date="2012" name="PLoS Pathog.">
        <title>Diverse lifestyles and strategies of plant pathogenesis encoded in the genomes of eighteen Dothideomycetes fungi.</title>
        <authorList>
            <person name="Ohm R.A."/>
            <person name="Feau N."/>
            <person name="Henrissat B."/>
            <person name="Schoch C.L."/>
            <person name="Horwitz B.A."/>
            <person name="Barry K.W."/>
            <person name="Condon B.J."/>
            <person name="Copeland A.C."/>
            <person name="Dhillon B."/>
            <person name="Glaser F."/>
            <person name="Hesse C.N."/>
            <person name="Kosti I."/>
            <person name="LaButti K."/>
            <person name="Lindquist E.A."/>
            <person name="Lucas S."/>
            <person name="Salamov A.A."/>
            <person name="Bradshaw R.E."/>
            <person name="Ciuffetti L."/>
            <person name="Hamelin R.C."/>
            <person name="Kema G.H.J."/>
            <person name="Lawrence C."/>
            <person name="Scott J.A."/>
            <person name="Spatafora J.W."/>
            <person name="Turgeon B.G."/>
            <person name="de Wit P.J.G.M."/>
            <person name="Zhong S."/>
            <person name="Goodwin S.B."/>
            <person name="Grigoriev I.V."/>
        </authorList>
    </citation>
    <scope>NUCLEOTIDE SEQUENCE [LARGE SCALE GENOMIC DNA]</scope>
    <source>
        <strain evidence="3">ND90Pr / ATCC 201652</strain>
    </source>
</reference>
<dbReference type="EMBL" id="KB445652">
    <property type="protein sequence ID" value="EMD59719.1"/>
    <property type="molecule type" value="Genomic_DNA"/>
</dbReference>
<dbReference type="Proteomes" id="UP000016934">
    <property type="component" value="Unassembled WGS sequence"/>
</dbReference>
<dbReference type="KEGG" id="bsc:COCSADRAFT_40883"/>
<dbReference type="HOGENOM" id="CLU_1543692_0_0_1"/>